<dbReference type="AlphaFoldDB" id="A0A6P1YTR9"/>
<feature type="domain" description="Chromosomal replication initiator DnaA C-terminal" evidence="1">
    <location>
        <begin position="12"/>
        <end position="81"/>
    </location>
</feature>
<evidence type="ECO:0000259" key="1">
    <source>
        <dbReference type="SMART" id="SM00760"/>
    </source>
</evidence>
<dbReference type="Proteomes" id="UP000464751">
    <property type="component" value="Chromosome"/>
</dbReference>
<evidence type="ECO:0000313" key="3">
    <source>
        <dbReference type="Proteomes" id="UP000464751"/>
    </source>
</evidence>
<gene>
    <name evidence="2" type="ORF">G3A50_16180</name>
</gene>
<dbReference type="KEGG" id="apra:G3A50_16180"/>
<dbReference type="GO" id="GO:0006270">
    <property type="term" value="P:DNA replication initiation"/>
    <property type="evidence" value="ECO:0007669"/>
    <property type="project" value="InterPro"/>
</dbReference>
<accession>A0A6P1YTR9</accession>
<dbReference type="InterPro" id="IPR013159">
    <property type="entry name" value="DnaA_C"/>
</dbReference>
<sequence>MDTQTLPTAPELCRLAARLVADEAGVPFHAVLNRCRLSHAVSTTRALAMYLAHVGLGLSMSAVARGFGRHRSTVAHACRRMEEYRETPGWDLKMAALENRISQTLAGEVLHVA</sequence>
<evidence type="ECO:0000313" key="2">
    <source>
        <dbReference type="EMBL" id="QIB35074.1"/>
    </source>
</evidence>
<protein>
    <submittedName>
        <fullName evidence="2">Chromosomal replication initiator DnaA</fullName>
    </submittedName>
</protein>
<organism evidence="2 3">
    <name type="scientific">Ancylobacter pratisalsi</name>
    <dbReference type="NCBI Taxonomy" id="1745854"/>
    <lineage>
        <taxon>Bacteria</taxon>
        <taxon>Pseudomonadati</taxon>
        <taxon>Pseudomonadota</taxon>
        <taxon>Alphaproteobacteria</taxon>
        <taxon>Hyphomicrobiales</taxon>
        <taxon>Xanthobacteraceae</taxon>
        <taxon>Ancylobacter</taxon>
    </lineage>
</organism>
<dbReference type="GO" id="GO:0005524">
    <property type="term" value="F:ATP binding"/>
    <property type="evidence" value="ECO:0007669"/>
    <property type="project" value="InterPro"/>
</dbReference>
<dbReference type="InterPro" id="IPR010921">
    <property type="entry name" value="Trp_repressor/repl_initiator"/>
</dbReference>
<dbReference type="GO" id="GO:0006275">
    <property type="term" value="P:regulation of DNA replication"/>
    <property type="evidence" value="ECO:0007669"/>
    <property type="project" value="InterPro"/>
</dbReference>
<dbReference type="Gene3D" id="1.10.1750.10">
    <property type="match status" value="1"/>
</dbReference>
<dbReference type="GO" id="GO:0043565">
    <property type="term" value="F:sequence-specific DNA binding"/>
    <property type="evidence" value="ECO:0007669"/>
    <property type="project" value="InterPro"/>
</dbReference>
<dbReference type="SUPFAM" id="SSF48295">
    <property type="entry name" value="TrpR-like"/>
    <property type="match status" value="1"/>
</dbReference>
<keyword evidence="3" id="KW-1185">Reference proteome</keyword>
<dbReference type="EMBL" id="CP048630">
    <property type="protein sequence ID" value="QIB35074.1"/>
    <property type="molecule type" value="Genomic_DNA"/>
</dbReference>
<proteinExistence type="predicted"/>
<dbReference type="RefSeq" id="WP_163076219.1">
    <property type="nucleotide sequence ID" value="NZ_CP048630.1"/>
</dbReference>
<dbReference type="SMART" id="SM00760">
    <property type="entry name" value="Bac_DnaA_C"/>
    <property type="match status" value="1"/>
</dbReference>
<reference evidence="2 3" key="1">
    <citation type="submission" date="2020-02" db="EMBL/GenBank/DDBJ databases">
        <authorList>
            <person name="Li G."/>
        </authorList>
    </citation>
    <scope>NUCLEOTIDE SEQUENCE [LARGE SCALE GENOMIC DNA]</scope>
    <source>
        <strain evidence="2 3">DSM 102029</strain>
    </source>
</reference>
<name>A0A6P1YTR9_9HYPH</name>
<dbReference type="Pfam" id="PF08299">
    <property type="entry name" value="Bac_DnaA_C"/>
    <property type="match status" value="1"/>
</dbReference>
<dbReference type="CDD" id="cd06571">
    <property type="entry name" value="Bac_DnaA_C"/>
    <property type="match status" value="1"/>
</dbReference>